<feature type="transmembrane region" description="Helical" evidence="1">
    <location>
        <begin position="34"/>
        <end position="53"/>
    </location>
</feature>
<sequence length="69" mass="8489">MSFFNQWVIFSPDLSLFQEKGLAPNLFNIDLPRVLIHEHLWGFLFFFVCWWYWGINKKNLFFFGFAYMI</sequence>
<accession>A0A0A8ZJ89</accession>
<reference evidence="2" key="2">
    <citation type="journal article" date="2015" name="Data Brief">
        <title>Shoot transcriptome of the giant reed, Arundo donax.</title>
        <authorList>
            <person name="Barrero R.A."/>
            <person name="Guerrero F.D."/>
            <person name="Moolhuijzen P."/>
            <person name="Goolsby J.A."/>
            <person name="Tidwell J."/>
            <person name="Bellgard S.E."/>
            <person name="Bellgard M.I."/>
        </authorList>
    </citation>
    <scope>NUCLEOTIDE SEQUENCE</scope>
    <source>
        <tissue evidence="2">Shoot tissue taken approximately 20 cm above the soil surface</tissue>
    </source>
</reference>
<dbReference type="AlphaFoldDB" id="A0A0A8ZJ89"/>
<keyword evidence="1" id="KW-1133">Transmembrane helix</keyword>
<name>A0A0A8ZJ89_ARUDO</name>
<reference evidence="2" key="1">
    <citation type="submission" date="2014-09" db="EMBL/GenBank/DDBJ databases">
        <authorList>
            <person name="Magalhaes I.L.F."/>
            <person name="Oliveira U."/>
            <person name="Santos F.R."/>
            <person name="Vidigal T.H.D.A."/>
            <person name="Brescovit A.D."/>
            <person name="Santos A.J."/>
        </authorList>
    </citation>
    <scope>NUCLEOTIDE SEQUENCE</scope>
    <source>
        <tissue evidence="2">Shoot tissue taken approximately 20 cm above the soil surface</tissue>
    </source>
</reference>
<dbReference type="EMBL" id="GBRH01259019">
    <property type="protein sequence ID" value="JAD38876.1"/>
    <property type="molecule type" value="Transcribed_RNA"/>
</dbReference>
<keyword evidence="1" id="KW-0812">Transmembrane</keyword>
<evidence type="ECO:0000256" key="1">
    <source>
        <dbReference type="SAM" id="Phobius"/>
    </source>
</evidence>
<evidence type="ECO:0000313" key="2">
    <source>
        <dbReference type="EMBL" id="JAD38876.1"/>
    </source>
</evidence>
<protein>
    <submittedName>
        <fullName evidence="2">Uncharacterized protein</fullName>
    </submittedName>
</protein>
<proteinExistence type="predicted"/>
<organism evidence="2">
    <name type="scientific">Arundo donax</name>
    <name type="common">Giant reed</name>
    <name type="synonym">Donax arundinaceus</name>
    <dbReference type="NCBI Taxonomy" id="35708"/>
    <lineage>
        <taxon>Eukaryota</taxon>
        <taxon>Viridiplantae</taxon>
        <taxon>Streptophyta</taxon>
        <taxon>Embryophyta</taxon>
        <taxon>Tracheophyta</taxon>
        <taxon>Spermatophyta</taxon>
        <taxon>Magnoliopsida</taxon>
        <taxon>Liliopsida</taxon>
        <taxon>Poales</taxon>
        <taxon>Poaceae</taxon>
        <taxon>PACMAD clade</taxon>
        <taxon>Arundinoideae</taxon>
        <taxon>Arundineae</taxon>
        <taxon>Arundo</taxon>
    </lineage>
</organism>
<keyword evidence="1" id="KW-0472">Membrane</keyword>